<proteinExistence type="predicted"/>
<protein>
    <submittedName>
        <fullName evidence="2">Rv3235 family protein</fullName>
    </submittedName>
</protein>
<gene>
    <name evidence="2" type="ORF">ACFWJN_28410</name>
</gene>
<keyword evidence="3" id="KW-1185">Reference proteome</keyword>
<organism evidence="2 3">
    <name type="scientific">Streptomyces albidochromogenes</name>
    <dbReference type="NCBI Taxonomy" id="329524"/>
    <lineage>
        <taxon>Bacteria</taxon>
        <taxon>Bacillati</taxon>
        <taxon>Actinomycetota</taxon>
        <taxon>Actinomycetes</taxon>
        <taxon>Kitasatosporales</taxon>
        <taxon>Streptomycetaceae</taxon>
        <taxon>Streptomyces</taxon>
    </lineage>
</organism>
<evidence type="ECO:0000256" key="1">
    <source>
        <dbReference type="SAM" id="MobiDB-lite"/>
    </source>
</evidence>
<feature type="region of interest" description="Disordered" evidence="1">
    <location>
        <begin position="1"/>
        <end position="64"/>
    </location>
</feature>
<dbReference type="Proteomes" id="UP001598448">
    <property type="component" value="Unassembled WGS sequence"/>
</dbReference>
<evidence type="ECO:0000313" key="3">
    <source>
        <dbReference type="Proteomes" id="UP001598448"/>
    </source>
</evidence>
<comment type="caution">
    <text evidence="2">The sequence shown here is derived from an EMBL/GenBank/DDBJ whole genome shotgun (WGS) entry which is preliminary data.</text>
</comment>
<dbReference type="EMBL" id="JBHXIJ010000298">
    <property type="protein sequence ID" value="MFD5102867.1"/>
    <property type="molecule type" value="Genomic_DNA"/>
</dbReference>
<name>A0ABW6FWC3_9ACTN</name>
<dbReference type="RefSeq" id="WP_386720423.1">
    <property type="nucleotide sequence ID" value="NZ_JBHXIJ010000298.1"/>
</dbReference>
<dbReference type="InterPro" id="IPR045596">
    <property type="entry name" value="DUF6459"/>
</dbReference>
<dbReference type="Pfam" id="PF20060">
    <property type="entry name" value="DUF6459"/>
    <property type="match status" value="1"/>
</dbReference>
<evidence type="ECO:0000313" key="2">
    <source>
        <dbReference type="EMBL" id="MFD5102867.1"/>
    </source>
</evidence>
<feature type="compositionally biased region" description="Basic and acidic residues" evidence="1">
    <location>
        <begin position="1"/>
        <end position="15"/>
    </location>
</feature>
<feature type="compositionally biased region" description="Low complexity" evidence="1">
    <location>
        <begin position="16"/>
        <end position="43"/>
    </location>
</feature>
<accession>A0ABW6FWC3</accession>
<reference evidence="2 3" key="1">
    <citation type="submission" date="2024-09" db="EMBL/GenBank/DDBJ databases">
        <title>The Natural Products Discovery Center: Release of the First 8490 Sequenced Strains for Exploring Actinobacteria Biosynthetic Diversity.</title>
        <authorList>
            <person name="Kalkreuter E."/>
            <person name="Kautsar S.A."/>
            <person name="Yang D."/>
            <person name="Bader C.D."/>
            <person name="Teijaro C.N."/>
            <person name="Fluegel L."/>
            <person name="Davis C.M."/>
            <person name="Simpson J.R."/>
            <person name="Lauterbach L."/>
            <person name="Steele A.D."/>
            <person name="Gui C."/>
            <person name="Meng S."/>
            <person name="Li G."/>
            <person name="Viehrig K."/>
            <person name="Ye F."/>
            <person name="Su P."/>
            <person name="Kiefer A.F."/>
            <person name="Nichols A."/>
            <person name="Cepeda A.J."/>
            <person name="Yan W."/>
            <person name="Fan B."/>
            <person name="Jiang Y."/>
            <person name="Adhikari A."/>
            <person name="Zheng C.-J."/>
            <person name="Schuster L."/>
            <person name="Cowan T.M."/>
            <person name="Smanski M.J."/>
            <person name="Chevrette M.G."/>
            <person name="De Carvalho L.P.S."/>
            <person name="Shen B."/>
        </authorList>
    </citation>
    <scope>NUCLEOTIDE SEQUENCE [LARGE SCALE GENOMIC DNA]</scope>
    <source>
        <strain evidence="2 3">NPDC058348</strain>
    </source>
</reference>
<sequence length="173" mass="18598">MNKDRTRPQARRDQRGPGAPTPRAATPGRTATPAGASGRAPAPNSTITVPAQRRPPHHRRPTPHEQFAERLLAVLSGRRPVHWMLGHTIGEAYEQLVQLAPRTPLRTRGVLPVVRTCGGFHPRPGVVEAFASIAAGEQVRAMAFRLEQGRDLRWRCAAVELGGAPSAAACAPA</sequence>